<dbReference type="Pfam" id="PF08662">
    <property type="entry name" value="eIF2A"/>
    <property type="match status" value="1"/>
</dbReference>
<dbReference type="Gene3D" id="2.130.10.10">
    <property type="entry name" value="YVTN repeat-like/Quinoprotein amine dehydrogenase"/>
    <property type="match status" value="2"/>
</dbReference>
<evidence type="ECO:0000256" key="6">
    <source>
        <dbReference type="HAMAP-Rule" id="MF_03001"/>
    </source>
</evidence>
<dbReference type="GO" id="GO:0031369">
    <property type="term" value="F:translation initiation factor binding"/>
    <property type="evidence" value="ECO:0007669"/>
    <property type="project" value="InterPro"/>
</dbReference>
<dbReference type="InterPro" id="IPR011400">
    <property type="entry name" value="EIF3B"/>
</dbReference>
<dbReference type="GO" id="GO:0005852">
    <property type="term" value="C:eukaryotic translation initiation factor 3 complex"/>
    <property type="evidence" value="ECO:0007669"/>
    <property type="project" value="UniProtKB-UniRule"/>
</dbReference>
<dbReference type="SUPFAM" id="SSF82171">
    <property type="entry name" value="DPP6 N-terminal domain-like"/>
    <property type="match status" value="1"/>
</dbReference>
<protein>
    <recommendedName>
        <fullName evidence="6 7">Eukaryotic translation initiation factor 3 subunit B</fullName>
        <shortName evidence="6 7">eIF3b</shortName>
    </recommendedName>
    <alternativeName>
        <fullName evidence="6">Eukaryotic translation initiation factor 3 subunit 9</fullName>
    </alternativeName>
</protein>
<organism evidence="9">
    <name type="scientific">Sexangularia sp. CB-2014</name>
    <dbReference type="NCBI Taxonomy" id="1486929"/>
    <lineage>
        <taxon>Eukaryota</taxon>
        <taxon>Amoebozoa</taxon>
        <taxon>Tubulinea</taxon>
        <taxon>Elardia</taxon>
        <taxon>Arcellinida</taxon>
        <taxon>Arcellinida incertae sedis</taxon>
        <taxon>Sexangularia</taxon>
    </lineage>
</organism>
<gene>
    <name evidence="9" type="ORF">SSP0437_LOCUS4081</name>
</gene>
<dbReference type="SUPFAM" id="SSF54928">
    <property type="entry name" value="RNA-binding domain, RBD"/>
    <property type="match status" value="1"/>
</dbReference>
<dbReference type="Gene3D" id="3.30.70.330">
    <property type="match status" value="1"/>
</dbReference>
<dbReference type="InterPro" id="IPR013979">
    <property type="entry name" value="TIF_beta_prop-like"/>
</dbReference>
<keyword evidence="3 6" id="KW-0396">Initiation factor</keyword>
<reference evidence="9" key="1">
    <citation type="submission" date="2021-01" db="EMBL/GenBank/DDBJ databases">
        <authorList>
            <person name="Corre E."/>
            <person name="Pelletier E."/>
            <person name="Niang G."/>
            <person name="Scheremetjew M."/>
            <person name="Finn R."/>
            <person name="Kale V."/>
            <person name="Holt S."/>
            <person name="Cochrane G."/>
            <person name="Meng A."/>
            <person name="Brown T."/>
            <person name="Cohen L."/>
        </authorList>
    </citation>
    <scope>NUCLEOTIDE SEQUENCE</scope>
    <source>
        <strain evidence="9">ATCC 50979</strain>
    </source>
</reference>
<proteinExistence type="inferred from homology"/>
<keyword evidence="2 6" id="KW-0963">Cytoplasm</keyword>
<evidence type="ECO:0000256" key="7">
    <source>
        <dbReference type="PIRNR" id="PIRNR036424"/>
    </source>
</evidence>
<dbReference type="PIRSF" id="PIRSF036424">
    <property type="entry name" value="eIF3b"/>
    <property type="match status" value="1"/>
</dbReference>
<evidence type="ECO:0000313" key="9">
    <source>
        <dbReference type="EMBL" id="CAD9292923.1"/>
    </source>
</evidence>
<comment type="function">
    <text evidence="6">RNA-binding component of the eukaryotic translation initiation factor 3 (eIF-3) complex, which is involved in protein synthesis of a specialized repertoire of mRNAs and, together with other initiation factors, stimulates binding of mRNA and methionyl-tRNAi to the 40S ribosome. The eIF-3 complex specifically targets and initiates translation of a subset of mRNAs involved in cell proliferation.</text>
</comment>
<dbReference type="InterPro" id="IPR012677">
    <property type="entry name" value="Nucleotide-bd_a/b_plait_sf"/>
</dbReference>
<dbReference type="GO" id="GO:0001732">
    <property type="term" value="P:formation of cytoplasmic translation initiation complex"/>
    <property type="evidence" value="ECO:0007669"/>
    <property type="project" value="UniProtKB-UniRule"/>
</dbReference>
<dbReference type="HAMAP" id="MF_03001">
    <property type="entry name" value="eIF3b"/>
    <property type="match status" value="1"/>
</dbReference>
<evidence type="ECO:0000256" key="3">
    <source>
        <dbReference type="ARBA" id="ARBA00022540"/>
    </source>
</evidence>
<dbReference type="GO" id="GO:0003723">
    <property type="term" value="F:RNA binding"/>
    <property type="evidence" value="ECO:0007669"/>
    <property type="project" value="UniProtKB-UniRule"/>
</dbReference>
<evidence type="ECO:0000256" key="5">
    <source>
        <dbReference type="ARBA" id="ARBA00022917"/>
    </source>
</evidence>
<comment type="subcellular location">
    <subcellularLocation>
        <location evidence="1 6 7">Cytoplasm</location>
    </subcellularLocation>
</comment>
<comment type="function">
    <text evidence="7">Component of the eukaryotic translation initiation factor 3 (eIF-3) complex, which is involved in protein synthesis and, together with other initiation factors, stimulates binding of mRNA and methionyl-tRNAi to the 40S ribosome.</text>
</comment>
<accession>A0A7S1YDB3</accession>
<dbReference type="InterPro" id="IPR034363">
    <property type="entry name" value="eIF3B_RRM"/>
</dbReference>
<dbReference type="GO" id="GO:0003743">
    <property type="term" value="F:translation initiation factor activity"/>
    <property type="evidence" value="ECO:0007669"/>
    <property type="project" value="UniProtKB-UniRule"/>
</dbReference>
<evidence type="ECO:0000259" key="8">
    <source>
        <dbReference type="Pfam" id="PF08662"/>
    </source>
</evidence>
<dbReference type="InterPro" id="IPR035979">
    <property type="entry name" value="RBD_domain_sf"/>
</dbReference>
<evidence type="ECO:0000256" key="2">
    <source>
        <dbReference type="ARBA" id="ARBA00022490"/>
    </source>
</evidence>
<dbReference type="PANTHER" id="PTHR14068:SF0">
    <property type="entry name" value="EUKARYOTIC TRANSLATION INITIATION FACTOR 3 SUBUNIT B"/>
    <property type="match status" value="1"/>
</dbReference>
<dbReference type="PANTHER" id="PTHR14068">
    <property type="entry name" value="EUKARYOTIC TRANSLATION INITIATION FACTOR 3 EIF3 -RELATED"/>
    <property type="match status" value="1"/>
</dbReference>
<dbReference type="GO" id="GO:0033290">
    <property type="term" value="C:eukaryotic 48S preinitiation complex"/>
    <property type="evidence" value="ECO:0007669"/>
    <property type="project" value="UniProtKB-UniRule"/>
</dbReference>
<dbReference type="GO" id="GO:0016282">
    <property type="term" value="C:eukaryotic 43S preinitiation complex"/>
    <property type="evidence" value="ECO:0007669"/>
    <property type="project" value="UniProtKB-UniRule"/>
</dbReference>
<dbReference type="CDD" id="cd12278">
    <property type="entry name" value="RRM_eIF3B"/>
    <property type="match status" value="1"/>
</dbReference>
<name>A0A7S1YDB3_9EUKA</name>
<sequence length="702" mass="78721">MTNITLTAKEEASIVAACEAAVPRPRTDLDMSRVLIVEGLPIVGPEKVSKLLKVIRKKILGVAPLAKGDDAVVMPMDGDASRGVAFVTMESETAAQEAAIALHNVPLDKKHTLATATWETLETCASVPDEFTPPNAADFLATVSAADDAADKVADKEDGESVPGLRSWLSHPEGVDQYAITVGDRTEVHWNSLQAGTVGDLAFGRDAWTDSYISWSPLGSYLVTAHRQGIALWGGDTFERMARIAHAGVTLVSFSPQERFVVTYSPDAAARDSKADPSGCIVWDVRTGKKMRGFFVEEDPDEVRWPYFKWSHDDRFFARLGTDVIDIYDSTTMMKINKKSVSVPGVKAFEWCPAENRLAYVTPETSNQPARVAIVELLARDNGKVSVNDVAQKNLFLVHRVTLHWQSAGDFLAVNLYRHTKSKKRTFNSFEVFRLRDKGTPVEQFELKDEVIDCAWEPAGKLFAVCHGNGPRYDVSMYKMERLSRKAGVESITMVKRLERLACNTLIWAPRGRFIVLAGLRNLNGHLDFFDSNTMEMYGSEEHFMCTSVEWDPTGRYVVTVVSHWRQQLETGYCMFNVLGEKVQAVLKDQFYQFAWRPRPASLLSKEAERKIRNSLPAYIKKMEVEDKKKQQAHVVEARAKRLAAKAELQRALDAAYEQYRAEHAKRVAIYGFDPDAVNDEGAQVEVFEEEEVIEETEEYLE</sequence>
<feature type="domain" description="Translation initiation factor beta propellor-like" evidence="8">
    <location>
        <begin position="393"/>
        <end position="594"/>
    </location>
</feature>
<keyword evidence="5 6" id="KW-0648">Protein biosynthesis</keyword>
<evidence type="ECO:0000256" key="4">
    <source>
        <dbReference type="ARBA" id="ARBA00022884"/>
    </source>
</evidence>
<evidence type="ECO:0000256" key="1">
    <source>
        <dbReference type="ARBA" id="ARBA00004496"/>
    </source>
</evidence>
<dbReference type="InterPro" id="IPR015943">
    <property type="entry name" value="WD40/YVTN_repeat-like_dom_sf"/>
</dbReference>
<keyword evidence="4 6" id="KW-0694">RNA-binding</keyword>
<comment type="similarity">
    <text evidence="6 7">Belongs to the eIF-3 subunit B family.</text>
</comment>
<comment type="subunit">
    <text evidence="6 7">Component of the eukaryotic translation initiation factor 3 (eIF-3) complex.</text>
</comment>
<dbReference type="AlphaFoldDB" id="A0A7S1YDB3"/>
<dbReference type="EMBL" id="HBGL01005305">
    <property type="protein sequence ID" value="CAD9292923.1"/>
    <property type="molecule type" value="Transcribed_RNA"/>
</dbReference>